<evidence type="ECO:0000313" key="2">
    <source>
        <dbReference type="EMBL" id="SDU83175.1"/>
    </source>
</evidence>
<organism evidence="2 3">
    <name type="scientific">Gordonia westfalica</name>
    <dbReference type="NCBI Taxonomy" id="158898"/>
    <lineage>
        <taxon>Bacteria</taxon>
        <taxon>Bacillati</taxon>
        <taxon>Actinomycetota</taxon>
        <taxon>Actinomycetes</taxon>
        <taxon>Mycobacteriales</taxon>
        <taxon>Gordoniaceae</taxon>
        <taxon>Gordonia</taxon>
    </lineage>
</organism>
<dbReference type="Proteomes" id="UP000183180">
    <property type="component" value="Unassembled WGS sequence"/>
</dbReference>
<keyword evidence="1" id="KW-0732">Signal</keyword>
<proteinExistence type="predicted"/>
<sequence length="153" mass="14891">MGRKIIAGLGAAAAAGALTLGAATAQAAPGEQALNVEQIPNAGITVGSNGVTGGFVASILASATEPGVTQVSLNTTPTESCSTNLKDARVGISWTNKSTGSTGSDVFAACTDGRPSDGVAIATGAGSVEFTTTIIGKNDQTFTVVPGSGSFTR</sequence>
<evidence type="ECO:0000313" key="3">
    <source>
        <dbReference type="Proteomes" id="UP000183180"/>
    </source>
</evidence>
<evidence type="ECO:0000256" key="1">
    <source>
        <dbReference type="SAM" id="SignalP"/>
    </source>
</evidence>
<dbReference type="EMBL" id="FNLM01000036">
    <property type="protein sequence ID" value="SDU83175.1"/>
    <property type="molecule type" value="Genomic_DNA"/>
</dbReference>
<accession>A0A1H2LQZ1</accession>
<reference evidence="2 3" key="1">
    <citation type="submission" date="2016-10" db="EMBL/GenBank/DDBJ databases">
        <authorList>
            <person name="de Groot N.N."/>
        </authorList>
    </citation>
    <scope>NUCLEOTIDE SEQUENCE [LARGE SCALE GENOMIC DNA]</scope>
    <source>
        <strain evidence="2 3">DSM 44215</strain>
    </source>
</reference>
<feature type="chain" id="PRO_5010252685" description="MspA protein" evidence="1">
    <location>
        <begin position="28"/>
        <end position="153"/>
    </location>
</feature>
<gene>
    <name evidence="2" type="ORF">SAMN04488548_136711</name>
</gene>
<name>A0A1H2LQZ1_9ACTN</name>
<feature type="signal peptide" evidence="1">
    <location>
        <begin position="1"/>
        <end position="27"/>
    </location>
</feature>
<dbReference type="OrthoDB" id="4377146at2"/>
<dbReference type="AlphaFoldDB" id="A0A1H2LQZ1"/>
<dbReference type="RefSeq" id="WP_074854056.1">
    <property type="nucleotide sequence ID" value="NZ_FNLM01000036.1"/>
</dbReference>
<protein>
    <recommendedName>
        <fullName evidence="4">MspA protein</fullName>
    </recommendedName>
</protein>
<evidence type="ECO:0008006" key="4">
    <source>
        <dbReference type="Google" id="ProtNLM"/>
    </source>
</evidence>
<dbReference type="STRING" id="158898.SAMN04488548_136711"/>